<dbReference type="EMBL" id="CAJVPM010004444">
    <property type="protein sequence ID" value="CAG8513342.1"/>
    <property type="molecule type" value="Genomic_DNA"/>
</dbReference>
<keyword evidence="2" id="KW-1185">Reference proteome</keyword>
<evidence type="ECO:0000313" key="1">
    <source>
        <dbReference type="EMBL" id="CAG8513342.1"/>
    </source>
</evidence>
<proteinExistence type="predicted"/>
<reference evidence="1" key="1">
    <citation type="submission" date="2021-06" db="EMBL/GenBank/DDBJ databases">
        <authorList>
            <person name="Kallberg Y."/>
            <person name="Tangrot J."/>
            <person name="Rosling A."/>
        </authorList>
    </citation>
    <scope>NUCLEOTIDE SEQUENCE</scope>
    <source>
        <strain evidence="1">AU212A</strain>
    </source>
</reference>
<protein>
    <submittedName>
        <fullName evidence="1">2756_t:CDS:1</fullName>
    </submittedName>
</protein>
<name>A0ACA9L6D6_9GLOM</name>
<feature type="non-terminal residue" evidence="1">
    <location>
        <position position="1"/>
    </location>
</feature>
<comment type="caution">
    <text evidence="1">The sequence shown here is derived from an EMBL/GenBank/DDBJ whole genome shotgun (WGS) entry which is preliminary data.</text>
</comment>
<sequence>SELFKESKLLEVSEFLKGKVPTLFINNNNTSSFCCCDGHA</sequence>
<organism evidence="1 2">
    <name type="scientific">Scutellospora calospora</name>
    <dbReference type="NCBI Taxonomy" id="85575"/>
    <lineage>
        <taxon>Eukaryota</taxon>
        <taxon>Fungi</taxon>
        <taxon>Fungi incertae sedis</taxon>
        <taxon>Mucoromycota</taxon>
        <taxon>Glomeromycotina</taxon>
        <taxon>Glomeromycetes</taxon>
        <taxon>Diversisporales</taxon>
        <taxon>Gigasporaceae</taxon>
        <taxon>Scutellospora</taxon>
    </lineage>
</organism>
<evidence type="ECO:0000313" key="2">
    <source>
        <dbReference type="Proteomes" id="UP000789860"/>
    </source>
</evidence>
<dbReference type="Proteomes" id="UP000789860">
    <property type="component" value="Unassembled WGS sequence"/>
</dbReference>
<accession>A0ACA9L6D6</accession>
<gene>
    <name evidence="1" type="ORF">SCALOS_LOCUS3756</name>
</gene>